<dbReference type="EMBL" id="CP119075">
    <property type="protein sequence ID" value="WED66855.1"/>
    <property type="molecule type" value="Genomic_DNA"/>
</dbReference>
<evidence type="ECO:0000313" key="1">
    <source>
        <dbReference type="EMBL" id="WED66855.1"/>
    </source>
</evidence>
<dbReference type="KEGG" id="slom:PXH66_08330"/>
<organism evidence="1 2">
    <name type="scientific">Synoicihabitans lomoniglobus</name>
    <dbReference type="NCBI Taxonomy" id="2909285"/>
    <lineage>
        <taxon>Bacteria</taxon>
        <taxon>Pseudomonadati</taxon>
        <taxon>Verrucomicrobiota</taxon>
        <taxon>Opitutia</taxon>
        <taxon>Opitutales</taxon>
        <taxon>Opitutaceae</taxon>
        <taxon>Synoicihabitans</taxon>
    </lineage>
</organism>
<keyword evidence="2" id="KW-1185">Reference proteome</keyword>
<proteinExistence type="predicted"/>
<dbReference type="Proteomes" id="UP001218638">
    <property type="component" value="Chromosome"/>
</dbReference>
<name>A0AAF0I553_9BACT</name>
<dbReference type="RefSeq" id="WP_330929606.1">
    <property type="nucleotide sequence ID" value="NZ_CP119075.1"/>
</dbReference>
<dbReference type="AlphaFoldDB" id="A0AAF0I553"/>
<accession>A0AAF0I553</accession>
<gene>
    <name evidence="1" type="ORF">PXH66_08330</name>
</gene>
<sequence>MSIHVGIIGPSLFGKSHVGKRLSLTYWQRERRRSIVFDTRSANWGNHSLVFTDKAKFLEACWRYRSCAVFCDDFGDHFERDKEVTPMFTSLRHQFHQLHAMTHVWQDMLPKQRNQLGTLFLFWQTRESAESIAREWSDSRLLESTRLPKYEFLHCRKHADAPNHIITRGRFPA</sequence>
<reference evidence="1" key="1">
    <citation type="submission" date="2023-03" db="EMBL/GenBank/DDBJ databases">
        <title>Lomoglobus Profundus gen. nov., sp. nov., a novel member of the phylum Verrucomicrobia, isolated from deep-marine sediment of South China Sea.</title>
        <authorList>
            <person name="Ahmad T."/>
            <person name="Ishaq S.E."/>
            <person name="Wang F."/>
        </authorList>
    </citation>
    <scope>NUCLEOTIDE SEQUENCE</scope>
    <source>
        <strain evidence="1">LMO-M01</strain>
    </source>
</reference>
<evidence type="ECO:0000313" key="2">
    <source>
        <dbReference type="Proteomes" id="UP001218638"/>
    </source>
</evidence>
<protein>
    <submittedName>
        <fullName evidence="1">Uncharacterized protein</fullName>
    </submittedName>
</protein>